<dbReference type="GO" id="GO:0046872">
    <property type="term" value="F:metal ion binding"/>
    <property type="evidence" value="ECO:0007669"/>
    <property type="project" value="UniProtKB-KW"/>
</dbReference>
<dbReference type="Pfam" id="PF16360">
    <property type="entry name" value="GTP-bdg_M"/>
    <property type="match status" value="1"/>
</dbReference>
<evidence type="ECO:0000256" key="2">
    <source>
        <dbReference type="ARBA" id="ARBA00022723"/>
    </source>
</evidence>
<dbReference type="Pfam" id="PF13167">
    <property type="entry name" value="GTP-bdg_N"/>
    <property type="match status" value="1"/>
</dbReference>
<dbReference type="FunFam" id="3.40.50.11060:FF:000001">
    <property type="entry name" value="GTPase HflX"/>
    <property type="match status" value="1"/>
</dbReference>
<dbReference type="Gene3D" id="3.40.50.11060">
    <property type="entry name" value="GTPase HflX, N-terminal domain"/>
    <property type="match status" value="1"/>
</dbReference>
<protein>
    <recommendedName>
        <fullName evidence="6">GTPase HflX</fullName>
    </recommendedName>
    <alternativeName>
        <fullName evidence="6">GTP-binding protein HflX</fullName>
    </alternativeName>
</protein>
<keyword evidence="9" id="KW-0175">Coiled coil</keyword>
<evidence type="ECO:0000256" key="7">
    <source>
        <dbReference type="PIRSR" id="PIRSR006809-1"/>
    </source>
</evidence>
<reference evidence="11" key="1">
    <citation type="submission" date="2022-12" db="EMBL/GenBank/DDBJ databases">
        <title>Reference genome sequencing for broad-spectrum identification of bacterial and archaeal isolates by mass spectrometry.</title>
        <authorList>
            <person name="Sekiguchi Y."/>
            <person name="Tourlousse D.M."/>
        </authorList>
    </citation>
    <scope>NUCLEOTIDE SEQUENCE</scope>
    <source>
        <strain evidence="11">10succ1</strain>
    </source>
</reference>
<evidence type="ECO:0000256" key="3">
    <source>
        <dbReference type="ARBA" id="ARBA00022741"/>
    </source>
</evidence>
<dbReference type="GO" id="GO:0043022">
    <property type="term" value="F:ribosome binding"/>
    <property type="evidence" value="ECO:0007669"/>
    <property type="project" value="TreeGrafter"/>
</dbReference>
<feature type="binding site" evidence="8">
    <location>
        <position position="223"/>
    </location>
    <ligand>
        <name>Mg(2+)</name>
        <dbReference type="ChEBI" id="CHEBI:18420"/>
    </ligand>
</feature>
<evidence type="ECO:0000256" key="8">
    <source>
        <dbReference type="PIRSR" id="PIRSR006809-2"/>
    </source>
</evidence>
<evidence type="ECO:0000256" key="9">
    <source>
        <dbReference type="SAM" id="Coils"/>
    </source>
</evidence>
<dbReference type="Pfam" id="PF01926">
    <property type="entry name" value="MMR_HSR1"/>
    <property type="match status" value="1"/>
</dbReference>
<evidence type="ECO:0000256" key="6">
    <source>
        <dbReference type="HAMAP-Rule" id="MF_00900"/>
    </source>
</evidence>
<dbReference type="PANTHER" id="PTHR10229">
    <property type="entry name" value="GTP-BINDING PROTEIN HFLX"/>
    <property type="match status" value="1"/>
</dbReference>
<dbReference type="InterPro" id="IPR045498">
    <property type="entry name" value="HflX_C"/>
</dbReference>
<sequence>MAKINKVTGFIDSVIGKAIVVGVELYGRDKAGSMEESLSELKELARAANIDVVKVVKQRLNKIKVGTYLGRGKLDEIKMMSKIHGADILLVDDELSGIQIRNMEAYLDMEIIDRTSLILDIFATRAKTREGKLQVELARLKYAKPREIGGMGIALSRQGGGIGTRGLGEKKLEVDRRNISRRISEVEKAIEDVKKQRNVQRQKRQKSHLPTVSLVGYTNSGKSTLMNHFIRQNNPLWSKHESPAQDMLFATLDPFHRKIALRDNLEFILADTVGFVSKLPHSLVEAFMSTLEEVREADLLLYILDISNDEYEHQLKVTQEVIKELEADDKPYIIVENKADKLEEGVEREHSDVFAASVRISALTGEGVDSLAEEIEKKLLTNFTEVEMLIPYDMGRLASYIMDKTKVVEHEYRGDGLWVRTNLNVHDVERYRKYIKN</sequence>
<comment type="function">
    <text evidence="6">GTPase that associates with the 50S ribosomal subunit and may have a role during protein synthesis or ribosome biogenesis.</text>
</comment>
<feature type="binding site" evidence="7">
    <location>
        <begin position="216"/>
        <end position="223"/>
    </location>
    <ligand>
        <name>GTP</name>
        <dbReference type="ChEBI" id="CHEBI:37565"/>
    </ligand>
</feature>
<dbReference type="Pfam" id="PF19275">
    <property type="entry name" value="HflX_C"/>
    <property type="match status" value="1"/>
</dbReference>
<gene>
    <name evidence="6 11" type="primary">hflX</name>
    <name evidence="11" type="ORF">PM10SUCC1_19490</name>
</gene>
<evidence type="ECO:0000256" key="4">
    <source>
        <dbReference type="ARBA" id="ARBA00022842"/>
    </source>
</evidence>
<feature type="binding site" evidence="8">
    <location>
        <position position="251"/>
    </location>
    <ligand>
        <name>Mg(2+)</name>
        <dbReference type="ChEBI" id="CHEBI:18420"/>
    </ligand>
</feature>
<dbReference type="PIRSF" id="PIRSF006809">
    <property type="entry name" value="GTP-binding_hflX_prd"/>
    <property type="match status" value="1"/>
</dbReference>
<keyword evidence="2 8" id="KW-0479">Metal-binding</keyword>
<dbReference type="Proteomes" id="UP001144471">
    <property type="component" value="Unassembled WGS sequence"/>
</dbReference>
<dbReference type="GO" id="GO:0005737">
    <property type="term" value="C:cytoplasm"/>
    <property type="evidence" value="ECO:0007669"/>
    <property type="project" value="UniProtKB-SubCell"/>
</dbReference>
<dbReference type="GO" id="GO:0003924">
    <property type="term" value="F:GTPase activity"/>
    <property type="evidence" value="ECO:0007669"/>
    <property type="project" value="UniProtKB-UniRule"/>
</dbReference>
<feature type="coiled-coil region" evidence="9">
    <location>
        <begin position="169"/>
        <end position="203"/>
    </location>
</feature>
<dbReference type="InterPro" id="IPR006073">
    <property type="entry name" value="GTP-bd"/>
</dbReference>
<dbReference type="PROSITE" id="PS51705">
    <property type="entry name" value="G_HFLX"/>
    <property type="match status" value="1"/>
</dbReference>
<comment type="cofactor">
    <cofactor evidence="8">
        <name>Mg(2+)</name>
        <dbReference type="ChEBI" id="CHEBI:18420"/>
    </cofactor>
</comment>
<dbReference type="PANTHER" id="PTHR10229:SF0">
    <property type="entry name" value="GTP-BINDING PROTEIN 6-RELATED"/>
    <property type="match status" value="1"/>
</dbReference>
<feature type="binding site" evidence="7">
    <location>
        <begin position="249"/>
        <end position="253"/>
    </location>
    <ligand>
        <name>GTP</name>
        <dbReference type="ChEBI" id="CHEBI:37565"/>
    </ligand>
</feature>
<feature type="binding site" evidence="7">
    <location>
        <begin position="271"/>
        <end position="274"/>
    </location>
    <ligand>
        <name>GTP</name>
        <dbReference type="ChEBI" id="CHEBI:37565"/>
    </ligand>
</feature>
<keyword evidence="5 6" id="KW-0342">GTP-binding</keyword>
<keyword evidence="3 6" id="KW-0547">Nucleotide-binding</keyword>
<feature type="domain" description="Hflx-type G" evidence="10">
    <location>
        <begin position="210"/>
        <end position="383"/>
    </location>
</feature>
<evidence type="ECO:0000313" key="12">
    <source>
        <dbReference type="Proteomes" id="UP001144471"/>
    </source>
</evidence>
<dbReference type="InterPro" id="IPR032305">
    <property type="entry name" value="GTP-bd_M"/>
</dbReference>
<dbReference type="EMBL" id="BSDY01000008">
    <property type="protein sequence ID" value="GLI56435.1"/>
    <property type="molecule type" value="Genomic_DNA"/>
</dbReference>
<comment type="caution">
    <text evidence="11">The sequence shown here is derived from an EMBL/GenBank/DDBJ whole genome shotgun (WGS) entry which is preliminary data.</text>
</comment>
<dbReference type="SUPFAM" id="SSF52540">
    <property type="entry name" value="P-loop containing nucleoside triphosphate hydrolases"/>
    <property type="match status" value="1"/>
</dbReference>
<organism evidence="11 12">
    <name type="scientific">Propionigenium maris DSM 9537</name>
    <dbReference type="NCBI Taxonomy" id="1123000"/>
    <lineage>
        <taxon>Bacteria</taxon>
        <taxon>Fusobacteriati</taxon>
        <taxon>Fusobacteriota</taxon>
        <taxon>Fusobacteriia</taxon>
        <taxon>Fusobacteriales</taxon>
        <taxon>Fusobacteriaceae</taxon>
        <taxon>Propionigenium</taxon>
    </lineage>
</organism>
<dbReference type="Gene3D" id="3.40.50.300">
    <property type="entry name" value="P-loop containing nucleotide triphosphate hydrolases"/>
    <property type="match status" value="1"/>
</dbReference>
<dbReference type="RefSeq" id="WP_281835603.1">
    <property type="nucleotide sequence ID" value="NZ_BSDY01000008.1"/>
</dbReference>
<comment type="subcellular location">
    <subcellularLocation>
        <location evidence="6">Cytoplasm</location>
    </subcellularLocation>
    <text evidence="6">May associate with membranes.</text>
</comment>
<comment type="subunit">
    <text evidence="6">Monomer. Associates with the 50S ribosomal subunit.</text>
</comment>
<dbReference type="CDD" id="cd01878">
    <property type="entry name" value="HflX"/>
    <property type="match status" value="1"/>
</dbReference>
<feature type="binding site" evidence="7">
    <location>
        <begin position="361"/>
        <end position="363"/>
    </location>
    <ligand>
        <name>GTP</name>
        <dbReference type="ChEBI" id="CHEBI:37565"/>
    </ligand>
</feature>
<evidence type="ECO:0000259" key="10">
    <source>
        <dbReference type="PROSITE" id="PS51705"/>
    </source>
</evidence>
<name>A0A9W6LNZ3_9FUSO</name>
<dbReference type="NCBIfam" id="TIGR03156">
    <property type="entry name" value="GTP_HflX"/>
    <property type="match status" value="1"/>
</dbReference>
<dbReference type="GO" id="GO:0005525">
    <property type="term" value="F:GTP binding"/>
    <property type="evidence" value="ECO:0007669"/>
    <property type="project" value="UniProtKB-UniRule"/>
</dbReference>
<proteinExistence type="inferred from homology"/>
<dbReference type="PRINTS" id="PR00326">
    <property type="entry name" value="GTP1OBG"/>
</dbReference>
<accession>A0A9W6LNZ3</accession>
<keyword evidence="4 8" id="KW-0460">Magnesium</keyword>
<keyword evidence="12" id="KW-1185">Reference proteome</keyword>
<dbReference type="InterPro" id="IPR042108">
    <property type="entry name" value="GTPase_HflX_N_sf"/>
</dbReference>
<feature type="binding site" evidence="7">
    <location>
        <begin position="337"/>
        <end position="340"/>
    </location>
    <ligand>
        <name>GTP</name>
        <dbReference type="ChEBI" id="CHEBI:37565"/>
    </ligand>
</feature>
<dbReference type="InterPro" id="IPR016496">
    <property type="entry name" value="GTPase_HflX"/>
</dbReference>
<keyword evidence="1 6" id="KW-0963">Cytoplasm</keyword>
<dbReference type="AlphaFoldDB" id="A0A9W6LNZ3"/>
<comment type="similarity">
    <text evidence="6">Belongs to the TRAFAC class OBG-HflX-like GTPase superfamily. HflX GTPase family.</text>
</comment>
<evidence type="ECO:0000313" key="11">
    <source>
        <dbReference type="EMBL" id="GLI56435.1"/>
    </source>
</evidence>
<dbReference type="InterPro" id="IPR027417">
    <property type="entry name" value="P-loop_NTPase"/>
</dbReference>
<dbReference type="HAMAP" id="MF_00900">
    <property type="entry name" value="GTPase_HflX"/>
    <property type="match status" value="1"/>
</dbReference>
<dbReference type="Gene3D" id="6.10.250.2860">
    <property type="match status" value="1"/>
</dbReference>
<evidence type="ECO:0000256" key="5">
    <source>
        <dbReference type="ARBA" id="ARBA00023134"/>
    </source>
</evidence>
<evidence type="ECO:0000256" key="1">
    <source>
        <dbReference type="ARBA" id="ARBA00022490"/>
    </source>
</evidence>
<dbReference type="InterPro" id="IPR030394">
    <property type="entry name" value="G_HFLX_dom"/>
</dbReference>
<dbReference type="InterPro" id="IPR025121">
    <property type="entry name" value="GTPase_HflX_N"/>
</dbReference>